<organism evidence="2 3">
    <name type="scientific">Mucor saturninus</name>
    <dbReference type="NCBI Taxonomy" id="64648"/>
    <lineage>
        <taxon>Eukaryota</taxon>
        <taxon>Fungi</taxon>
        <taxon>Fungi incertae sedis</taxon>
        <taxon>Mucoromycota</taxon>
        <taxon>Mucoromycotina</taxon>
        <taxon>Mucoromycetes</taxon>
        <taxon>Mucorales</taxon>
        <taxon>Mucorineae</taxon>
        <taxon>Mucoraceae</taxon>
        <taxon>Mucor</taxon>
    </lineage>
</organism>
<name>A0A8H7RL13_9FUNG</name>
<dbReference type="EMBL" id="JAEPRD010000004">
    <property type="protein sequence ID" value="KAG2213101.1"/>
    <property type="molecule type" value="Genomic_DNA"/>
</dbReference>
<reference evidence="2" key="1">
    <citation type="submission" date="2020-12" db="EMBL/GenBank/DDBJ databases">
        <title>Metabolic potential, ecology and presence of endohyphal bacteria is reflected in genomic diversity of Mucoromycotina.</title>
        <authorList>
            <person name="Muszewska A."/>
            <person name="Okrasinska A."/>
            <person name="Steczkiewicz K."/>
            <person name="Drgas O."/>
            <person name="Orlowska M."/>
            <person name="Perlinska-Lenart U."/>
            <person name="Aleksandrzak-Piekarczyk T."/>
            <person name="Szatraj K."/>
            <person name="Zielenkiewicz U."/>
            <person name="Pilsyk S."/>
            <person name="Malc E."/>
            <person name="Mieczkowski P."/>
            <person name="Kruszewska J.S."/>
            <person name="Biernat P."/>
            <person name="Pawlowska J."/>
        </authorList>
    </citation>
    <scope>NUCLEOTIDE SEQUENCE</scope>
    <source>
        <strain evidence="2">WA0000017839</strain>
    </source>
</reference>
<proteinExistence type="predicted"/>
<evidence type="ECO:0000313" key="3">
    <source>
        <dbReference type="Proteomes" id="UP000603453"/>
    </source>
</evidence>
<accession>A0A8H7RL13</accession>
<gene>
    <name evidence="2" type="ORF">INT47_011250</name>
</gene>
<dbReference type="AlphaFoldDB" id="A0A8H7RL13"/>
<keyword evidence="3" id="KW-1185">Reference proteome</keyword>
<evidence type="ECO:0000256" key="1">
    <source>
        <dbReference type="SAM" id="MobiDB-lite"/>
    </source>
</evidence>
<dbReference type="Proteomes" id="UP000603453">
    <property type="component" value="Unassembled WGS sequence"/>
</dbReference>
<sequence length="123" mass="14206">MMNKANSRRRELFDLEQRLQLQEQMHIEYLATKQPITVAYQPAMVKQNHSSIPSPIVMMTPQKKSKRDSILEKVYGFRNNSPPPFLPIRPSATRPPSFLPMQEKRSPPPYGDYGNSTPIDSKH</sequence>
<dbReference type="OrthoDB" id="2253209at2759"/>
<feature type="region of interest" description="Disordered" evidence="1">
    <location>
        <begin position="81"/>
        <end position="123"/>
    </location>
</feature>
<evidence type="ECO:0000313" key="2">
    <source>
        <dbReference type="EMBL" id="KAG2213101.1"/>
    </source>
</evidence>
<feature type="compositionally biased region" description="Polar residues" evidence="1">
    <location>
        <begin position="114"/>
        <end position="123"/>
    </location>
</feature>
<protein>
    <submittedName>
        <fullName evidence="2">Uncharacterized protein</fullName>
    </submittedName>
</protein>
<comment type="caution">
    <text evidence="2">The sequence shown here is derived from an EMBL/GenBank/DDBJ whole genome shotgun (WGS) entry which is preliminary data.</text>
</comment>